<dbReference type="EMBL" id="BARW01006815">
    <property type="protein sequence ID" value="GAI81101.1"/>
    <property type="molecule type" value="Genomic_DNA"/>
</dbReference>
<dbReference type="AlphaFoldDB" id="X1SPP4"/>
<feature type="non-terminal residue" evidence="1">
    <location>
        <position position="1"/>
    </location>
</feature>
<organism evidence="1">
    <name type="scientific">marine sediment metagenome</name>
    <dbReference type="NCBI Taxonomy" id="412755"/>
    <lineage>
        <taxon>unclassified sequences</taxon>
        <taxon>metagenomes</taxon>
        <taxon>ecological metagenomes</taxon>
    </lineage>
</organism>
<protein>
    <submittedName>
        <fullName evidence="1">Uncharacterized protein</fullName>
    </submittedName>
</protein>
<comment type="caution">
    <text evidence="1">The sequence shown here is derived from an EMBL/GenBank/DDBJ whole genome shotgun (WGS) entry which is preliminary data.</text>
</comment>
<sequence length="441" mass="45516">GSELNNDQNWAADQDLSSYALTSELHNSVTLHSTATAGGLSLSTQEISFRAATNAQTGYATASHITAIEANTGKVTNVNHPLVETAVPVGAVFIDTVYTHPNHSGHVTSTGDSATVLMVAAITGQIALTSGLAGTDEFLISDSGIIKRMDASVLKSYTDQDLSGYLLNTTDTFTGILHVDGNVGIGTDSPSYLLDINHVGNAIGLRVGDNTSPGSTTGIYLRTTTTANIYWGSGAKLVFSGGGGVSPYMTILDGGNVGIGTDDPDTKLHVAGDLTVDDNIYISDTGSIFIGDDDDFEITHAGTYTYLRSIYHGGFVSIQGENESGVLKNMVVADPDYDTALYYAGVQKIKTASDGGYVAGTVQITDLVTGGDDKMVTCNSVGKLSFQTIPSGGSGGGDVFKSGSTTVGSLAYWTGTGYSIAGDSNLAWDGTILALSASNAK</sequence>
<reference evidence="1" key="1">
    <citation type="journal article" date="2014" name="Front. Microbiol.">
        <title>High frequency of phylogenetically diverse reductive dehalogenase-homologous genes in deep subseafloor sedimentary metagenomes.</title>
        <authorList>
            <person name="Kawai M."/>
            <person name="Futagami T."/>
            <person name="Toyoda A."/>
            <person name="Takaki Y."/>
            <person name="Nishi S."/>
            <person name="Hori S."/>
            <person name="Arai W."/>
            <person name="Tsubouchi T."/>
            <person name="Morono Y."/>
            <person name="Uchiyama I."/>
            <person name="Ito T."/>
            <person name="Fujiyama A."/>
            <person name="Inagaki F."/>
            <person name="Takami H."/>
        </authorList>
    </citation>
    <scope>NUCLEOTIDE SEQUENCE</scope>
    <source>
        <strain evidence="1">Expedition CK06-06</strain>
    </source>
</reference>
<gene>
    <name evidence="1" type="ORF">S12H4_14299</name>
</gene>
<feature type="non-terminal residue" evidence="1">
    <location>
        <position position="441"/>
    </location>
</feature>
<accession>X1SPP4</accession>
<proteinExistence type="predicted"/>
<name>X1SPP4_9ZZZZ</name>
<evidence type="ECO:0000313" key="1">
    <source>
        <dbReference type="EMBL" id="GAI81101.1"/>
    </source>
</evidence>